<proteinExistence type="predicted"/>
<organism evidence="2 3">
    <name type="scientific">Micromonospora parastrephiae</name>
    <dbReference type="NCBI Taxonomy" id="2806101"/>
    <lineage>
        <taxon>Bacteria</taxon>
        <taxon>Bacillati</taxon>
        <taxon>Actinomycetota</taxon>
        <taxon>Actinomycetes</taxon>
        <taxon>Micromonosporales</taxon>
        <taxon>Micromonosporaceae</taxon>
        <taxon>Micromonospora</taxon>
    </lineage>
</organism>
<gene>
    <name evidence="2" type="ORF">JNW91_13465</name>
</gene>
<sequence length="197" mass="20498">MRRTLGWGIVAAAVIAAAGAPAGAADRSPARVTGSAEFVLPYGQDDDVRSFAFDVRSAPYSRPIPLPGGEKGSPADATGTVRVSHRLATQGITVRFEAAVDCMITSPGHATLTAIVTRADEQASDFLGKRVGFSVQDGGRNRDRVGFTWSASADQNEAGEWGPSRIGTCLAPAAFATVTQGDYRVRHAELTAPPAGN</sequence>
<keyword evidence="1" id="KW-0732">Signal</keyword>
<dbReference type="EMBL" id="JAEVHM010000052">
    <property type="protein sequence ID" value="MBM0232777.1"/>
    <property type="molecule type" value="Genomic_DNA"/>
</dbReference>
<evidence type="ECO:0000313" key="3">
    <source>
        <dbReference type="Proteomes" id="UP000601027"/>
    </source>
</evidence>
<evidence type="ECO:0000313" key="2">
    <source>
        <dbReference type="EMBL" id="MBM0232777.1"/>
    </source>
</evidence>
<dbReference type="Proteomes" id="UP000601027">
    <property type="component" value="Unassembled WGS sequence"/>
</dbReference>
<dbReference type="RefSeq" id="WP_203175173.1">
    <property type="nucleotide sequence ID" value="NZ_JAEVHM010000052.1"/>
</dbReference>
<comment type="caution">
    <text evidence="2">The sequence shown here is derived from an EMBL/GenBank/DDBJ whole genome shotgun (WGS) entry which is preliminary data.</text>
</comment>
<keyword evidence="3" id="KW-1185">Reference proteome</keyword>
<name>A0ABS1XU42_9ACTN</name>
<accession>A0ABS1XU42</accession>
<protein>
    <submittedName>
        <fullName evidence="2">Uncharacterized protein</fullName>
    </submittedName>
</protein>
<reference evidence="2 3" key="1">
    <citation type="submission" date="2021-01" db="EMBL/GenBank/DDBJ databases">
        <title>Draft genome sequence of Micromonospora sp. strain STR1_7.</title>
        <authorList>
            <person name="Karlyshev A."/>
            <person name="Jawad R."/>
        </authorList>
    </citation>
    <scope>NUCLEOTIDE SEQUENCE [LARGE SCALE GENOMIC DNA]</scope>
    <source>
        <strain evidence="2 3">STR1-7</strain>
    </source>
</reference>
<feature type="signal peptide" evidence="1">
    <location>
        <begin position="1"/>
        <end position="24"/>
    </location>
</feature>
<feature type="chain" id="PRO_5046424284" evidence="1">
    <location>
        <begin position="25"/>
        <end position="197"/>
    </location>
</feature>
<evidence type="ECO:0000256" key="1">
    <source>
        <dbReference type="SAM" id="SignalP"/>
    </source>
</evidence>